<dbReference type="AlphaFoldDB" id="X0UDY4"/>
<accession>X0UDY4</accession>
<protein>
    <submittedName>
        <fullName evidence="1">Uncharacterized protein</fullName>
    </submittedName>
</protein>
<proteinExistence type="predicted"/>
<evidence type="ECO:0000313" key="1">
    <source>
        <dbReference type="EMBL" id="GAG03825.1"/>
    </source>
</evidence>
<gene>
    <name evidence="1" type="ORF">S01H1_43986</name>
</gene>
<sequence>LRRTVKSVLDDYALRQDLSVTARGSVDGLGAGRIRRIIEHVGYYGSKP</sequence>
<reference evidence="1" key="1">
    <citation type="journal article" date="2014" name="Front. Microbiol.">
        <title>High frequency of phylogenetically diverse reductive dehalogenase-homologous genes in deep subseafloor sedimentary metagenomes.</title>
        <authorList>
            <person name="Kawai M."/>
            <person name="Futagami T."/>
            <person name="Toyoda A."/>
            <person name="Takaki Y."/>
            <person name="Nishi S."/>
            <person name="Hori S."/>
            <person name="Arai W."/>
            <person name="Tsubouchi T."/>
            <person name="Morono Y."/>
            <person name="Uchiyama I."/>
            <person name="Ito T."/>
            <person name="Fujiyama A."/>
            <person name="Inagaki F."/>
            <person name="Takami H."/>
        </authorList>
    </citation>
    <scope>NUCLEOTIDE SEQUENCE</scope>
    <source>
        <strain evidence="1">Expedition CK06-06</strain>
    </source>
</reference>
<feature type="non-terminal residue" evidence="1">
    <location>
        <position position="1"/>
    </location>
</feature>
<organism evidence="1">
    <name type="scientific">marine sediment metagenome</name>
    <dbReference type="NCBI Taxonomy" id="412755"/>
    <lineage>
        <taxon>unclassified sequences</taxon>
        <taxon>metagenomes</taxon>
        <taxon>ecological metagenomes</taxon>
    </lineage>
</organism>
<comment type="caution">
    <text evidence="1">The sequence shown here is derived from an EMBL/GenBank/DDBJ whole genome shotgun (WGS) entry which is preliminary data.</text>
</comment>
<dbReference type="EMBL" id="BARS01028040">
    <property type="protein sequence ID" value="GAG03825.1"/>
    <property type="molecule type" value="Genomic_DNA"/>
</dbReference>
<name>X0UDY4_9ZZZZ</name>